<sequence>MPEPVLEDTFVPQVLFIEPIQYWGAASALMKTWAWHRGILTESFVGYFQDTDVQNFSDFEETSSDGSTVYRSPSPLRNESLALGPTATQEEQLYFVQIPESPLATSPCLETSTSSTSLPMHFDTDDIPLVDTADIQTSLPVGRTEFVEAIDDLRTFILQRVDDSNSAILSKLHTLERGLRDTLLDQDANARKLINSVCQDAHTLSDVQKMHLNDVKKDVLAQGVTDGADSLEIRRAINAVDARILLLDGQVAAIRSEQLEFQAKIAADILSLSTQLGDLVEYIRGGDAKKGEGSSSRRPLSTPVIQGESSGNVVRATEIISQTDIDAAQRDIFERMARSDREIDRERRERRLSRSGAYKRRRGL</sequence>
<feature type="region of interest" description="Disordered" evidence="1">
    <location>
        <begin position="338"/>
        <end position="364"/>
    </location>
</feature>
<proteinExistence type="predicted"/>
<keyword evidence="3" id="KW-1185">Reference proteome</keyword>
<feature type="compositionally biased region" description="Basic and acidic residues" evidence="1">
    <location>
        <begin position="338"/>
        <end position="349"/>
    </location>
</feature>
<dbReference type="Proteomes" id="UP000250235">
    <property type="component" value="Unassembled WGS sequence"/>
</dbReference>
<dbReference type="EMBL" id="KV012843">
    <property type="protein sequence ID" value="KZV24223.1"/>
    <property type="molecule type" value="Genomic_DNA"/>
</dbReference>
<evidence type="ECO:0000256" key="1">
    <source>
        <dbReference type="SAM" id="MobiDB-lite"/>
    </source>
</evidence>
<organism evidence="2 3">
    <name type="scientific">Dorcoceras hygrometricum</name>
    <dbReference type="NCBI Taxonomy" id="472368"/>
    <lineage>
        <taxon>Eukaryota</taxon>
        <taxon>Viridiplantae</taxon>
        <taxon>Streptophyta</taxon>
        <taxon>Embryophyta</taxon>
        <taxon>Tracheophyta</taxon>
        <taxon>Spermatophyta</taxon>
        <taxon>Magnoliopsida</taxon>
        <taxon>eudicotyledons</taxon>
        <taxon>Gunneridae</taxon>
        <taxon>Pentapetalae</taxon>
        <taxon>asterids</taxon>
        <taxon>lamiids</taxon>
        <taxon>Lamiales</taxon>
        <taxon>Gesneriaceae</taxon>
        <taxon>Didymocarpoideae</taxon>
        <taxon>Trichosporeae</taxon>
        <taxon>Loxocarpinae</taxon>
        <taxon>Dorcoceras</taxon>
    </lineage>
</organism>
<name>A0A2Z7ARY2_9LAMI</name>
<evidence type="ECO:0000313" key="2">
    <source>
        <dbReference type="EMBL" id="KZV24223.1"/>
    </source>
</evidence>
<feature type="compositionally biased region" description="Polar residues" evidence="1">
    <location>
        <begin position="293"/>
        <end position="307"/>
    </location>
</feature>
<accession>A0A2Z7ARY2</accession>
<dbReference type="AlphaFoldDB" id="A0A2Z7ARY2"/>
<gene>
    <name evidence="2" type="ORF">F511_38213</name>
</gene>
<protein>
    <submittedName>
        <fullName evidence="2">Phospholipase D gamma 1-like</fullName>
    </submittedName>
</protein>
<feature type="region of interest" description="Disordered" evidence="1">
    <location>
        <begin position="287"/>
        <end position="307"/>
    </location>
</feature>
<evidence type="ECO:0000313" key="3">
    <source>
        <dbReference type="Proteomes" id="UP000250235"/>
    </source>
</evidence>
<feature type="compositionally biased region" description="Basic residues" evidence="1">
    <location>
        <begin position="350"/>
        <end position="364"/>
    </location>
</feature>
<reference evidence="2 3" key="1">
    <citation type="journal article" date="2015" name="Proc. Natl. Acad. Sci. U.S.A.">
        <title>The resurrection genome of Boea hygrometrica: A blueprint for survival of dehydration.</title>
        <authorList>
            <person name="Xiao L."/>
            <person name="Yang G."/>
            <person name="Zhang L."/>
            <person name="Yang X."/>
            <person name="Zhao S."/>
            <person name="Ji Z."/>
            <person name="Zhou Q."/>
            <person name="Hu M."/>
            <person name="Wang Y."/>
            <person name="Chen M."/>
            <person name="Xu Y."/>
            <person name="Jin H."/>
            <person name="Xiao X."/>
            <person name="Hu G."/>
            <person name="Bao F."/>
            <person name="Hu Y."/>
            <person name="Wan P."/>
            <person name="Li L."/>
            <person name="Deng X."/>
            <person name="Kuang T."/>
            <person name="Xiang C."/>
            <person name="Zhu J.K."/>
            <person name="Oliver M.J."/>
            <person name="He Y."/>
        </authorList>
    </citation>
    <scope>NUCLEOTIDE SEQUENCE [LARGE SCALE GENOMIC DNA]</scope>
    <source>
        <strain evidence="3">cv. XS01</strain>
    </source>
</reference>